<reference evidence="1" key="1">
    <citation type="submission" date="2022-06" db="EMBL/GenBank/DDBJ databases">
        <title>Phylogenomic reconstructions and comparative analyses of Kickxellomycotina fungi.</title>
        <authorList>
            <person name="Reynolds N.K."/>
            <person name="Stajich J.E."/>
            <person name="Barry K."/>
            <person name="Grigoriev I.V."/>
            <person name="Crous P."/>
            <person name="Smith M.E."/>
        </authorList>
    </citation>
    <scope>NUCLEOTIDE SEQUENCE</scope>
    <source>
        <strain evidence="1">RSA 2271</strain>
    </source>
</reference>
<dbReference type="Proteomes" id="UP001145114">
    <property type="component" value="Unassembled WGS sequence"/>
</dbReference>
<evidence type="ECO:0000313" key="1">
    <source>
        <dbReference type="EMBL" id="KAJ1674365.1"/>
    </source>
</evidence>
<evidence type="ECO:0000313" key="2">
    <source>
        <dbReference type="Proteomes" id="UP001145114"/>
    </source>
</evidence>
<sequence length="641" mass="72216">MTSLLSRKPHDLGGGGVTARDGKGASLLRLKMLNEIDFKLRRLVLAADNMAGLGTVRPAGIKRGCFGMIRKAIRLIESNDRANISFRLDGPWMVLIACHERGLDKYVEQLCEYFNRDQAASPPPSSPPPLPSTGADGADFSSWPTGSAGRVGLSKHDLLLLAYIRLDRIESMRQVIKEIVDQRVAIRPEVASRLAWYVLYRKKRARAGIQMALSVFNMLLRKPDYPFIPTAAGGEAQLAVRLLQLYFETENLDAATWLYNSSMDRITDAKQRRWMVHTMVRGLARWKDIRRAMKIAFEDSSGPDDLRDTFTELTRGLFDARQGRAILKLIKILEASKGDGTEIKSGLDMHAYYLYDMVRRGKVEEAVETLFQLTGKGSTTPESIEDEGAMDIRKKVLLEMVQRVAKTGRHIDLCNELCLEYLRITRNKGVNEHFVVAVMNTLNYAGEAGLVVEWFTAIWDRTCWLLQQRCGKGTRPHRQPANSDAPSGAVTDIRKDLHTLAGLYTPTSINASDTRPVQRMFQGLITIVFNALGNSEGRFADLQAFWKFAQRQSSTHQKTSSVRLIQLNSTNYHALIRAVIRYGQFVEMLGVIRDDMDSHGIEFDPKSSAKLMRMLRNSARFGQLSWSKREEVLDSLNKSPT</sequence>
<keyword evidence="2" id="KW-1185">Reference proteome</keyword>
<protein>
    <submittedName>
        <fullName evidence="1">Uncharacterized protein</fullName>
    </submittedName>
</protein>
<proteinExistence type="predicted"/>
<comment type="caution">
    <text evidence="1">The sequence shown here is derived from an EMBL/GenBank/DDBJ whole genome shotgun (WGS) entry which is preliminary data.</text>
</comment>
<name>A0ACC1HG70_9FUNG</name>
<gene>
    <name evidence="1" type="ORF">EV182_003429</name>
</gene>
<accession>A0ACC1HG70</accession>
<dbReference type="EMBL" id="JAMZIH010006030">
    <property type="protein sequence ID" value="KAJ1674365.1"/>
    <property type="molecule type" value="Genomic_DNA"/>
</dbReference>
<organism evidence="1 2">
    <name type="scientific">Spiromyces aspiralis</name>
    <dbReference type="NCBI Taxonomy" id="68401"/>
    <lineage>
        <taxon>Eukaryota</taxon>
        <taxon>Fungi</taxon>
        <taxon>Fungi incertae sedis</taxon>
        <taxon>Zoopagomycota</taxon>
        <taxon>Kickxellomycotina</taxon>
        <taxon>Kickxellomycetes</taxon>
        <taxon>Kickxellales</taxon>
        <taxon>Kickxellaceae</taxon>
        <taxon>Spiromyces</taxon>
    </lineage>
</organism>